<organism evidence="2 3">
    <name type="scientific">Rhizopogon vinicolor AM-OR11-026</name>
    <dbReference type="NCBI Taxonomy" id="1314800"/>
    <lineage>
        <taxon>Eukaryota</taxon>
        <taxon>Fungi</taxon>
        <taxon>Dikarya</taxon>
        <taxon>Basidiomycota</taxon>
        <taxon>Agaricomycotina</taxon>
        <taxon>Agaricomycetes</taxon>
        <taxon>Agaricomycetidae</taxon>
        <taxon>Boletales</taxon>
        <taxon>Suillineae</taxon>
        <taxon>Rhizopogonaceae</taxon>
        <taxon>Rhizopogon</taxon>
    </lineage>
</organism>
<protein>
    <submittedName>
        <fullName evidence="2">Uncharacterized protein</fullName>
    </submittedName>
</protein>
<evidence type="ECO:0000313" key="2">
    <source>
        <dbReference type="EMBL" id="OAX36023.1"/>
    </source>
</evidence>
<proteinExistence type="predicted"/>
<reference evidence="2 3" key="1">
    <citation type="submission" date="2016-06" db="EMBL/GenBank/DDBJ databases">
        <title>Comparative genomics of the ectomycorrhizal sister species Rhizopogon vinicolor and Rhizopogon vesiculosus (Basidiomycota: Boletales) reveals a divergence of the mating type B locus.</title>
        <authorList>
            <consortium name="DOE Joint Genome Institute"/>
            <person name="Mujic A.B."/>
            <person name="Kuo A."/>
            <person name="Tritt A."/>
            <person name="Lipzen A."/>
            <person name="Chen C."/>
            <person name="Johnson J."/>
            <person name="Sharma A."/>
            <person name="Barry K."/>
            <person name="Grigoriev I.V."/>
            <person name="Spatafora J.W."/>
        </authorList>
    </citation>
    <scope>NUCLEOTIDE SEQUENCE [LARGE SCALE GENOMIC DNA]</scope>
    <source>
        <strain evidence="2 3">AM-OR11-026</strain>
    </source>
</reference>
<accession>A0A1B7MTS2</accession>
<dbReference type="STRING" id="1314800.A0A1B7MTS2"/>
<dbReference type="EMBL" id="KV448448">
    <property type="protein sequence ID" value="OAX36023.1"/>
    <property type="molecule type" value="Genomic_DNA"/>
</dbReference>
<feature type="region of interest" description="Disordered" evidence="1">
    <location>
        <begin position="371"/>
        <end position="401"/>
    </location>
</feature>
<feature type="region of interest" description="Disordered" evidence="1">
    <location>
        <begin position="282"/>
        <end position="339"/>
    </location>
</feature>
<name>A0A1B7MTS2_9AGAM</name>
<evidence type="ECO:0000256" key="1">
    <source>
        <dbReference type="SAM" id="MobiDB-lite"/>
    </source>
</evidence>
<feature type="region of interest" description="Disordered" evidence="1">
    <location>
        <begin position="156"/>
        <end position="227"/>
    </location>
</feature>
<sequence>MPFPFTFSFSVPGLHNPFTVAAKPAVQWPRTDRQDASVAKAISRHNHAFPPSRLASPSPSLVPLTRKRGWVPSFPEPSLAATSATSIGGYLDTPAKYRHMVHEAPEREVEEMFAELPPAKRRRTLAGSIVSTALSAALLGTAVGLTVYRLWRDRGKEPEQTQTLPPPYHPGDWIPEQDIQVIPPTPKSRKPRHTPSSVRRAATKHRKVRSRGRPITPPRSISPALMAPPPPEFDFVHVNPAEEEEAGAEGDEMDWIGDRLSELIEEGKRALSTEVVVMSEAKEDEVDDGSGDWEEEQPVAGPSVSRRGSMRRTHRPRDIQLPSSYPAFPIPPSPSLSPRKRKFVGEAVHLSPHRGDCSGLPVPSTPRWIVRESSRDADPFTPATGSFKEDESAWQSPELRESMERARAQYLEKRMSERS</sequence>
<keyword evidence="3" id="KW-1185">Reference proteome</keyword>
<dbReference type="OrthoDB" id="2507743at2759"/>
<dbReference type="InParanoid" id="A0A1B7MTS2"/>
<gene>
    <name evidence="2" type="ORF">K503DRAFT_695886</name>
</gene>
<feature type="compositionally biased region" description="Basic residues" evidence="1">
    <location>
        <begin position="201"/>
        <end position="212"/>
    </location>
</feature>
<dbReference type="Proteomes" id="UP000092154">
    <property type="component" value="Unassembled WGS sequence"/>
</dbReference>
<feature type="compositionally biased region" description="Acidic residues" evidence="1">
    <location>
        <begin position="282"/>
        <end position="297"/>
    </location>
</feature>
<dbReference type="AlphaFoldDB" id="A0A1B7MTS2"/>
<evidence type="ECO:0000313" key="3">
    <source>
        <dbReference type="Proteomes" id="UP000092154"/>
    </source>
</evidence>